<feature type="domain" description="Septum formation-related" evidence="1">
    <location>
        <begin position="35"/>
        <end position="126"/>
    </location>
</feature>
<evidence type="ECO:0000313" key="2">
    <source>
        <dbReference type="EMBL" id="VYS88269.1"/>
    </source>
</evidence>
<dbReference type="InterPro" id="IPR026004">
    <property type="entry name" value="Septum_form"/>
</dbReference>
<dbReference type="EMBL" id="CACRSM010000002">
    <property type="protein sequence ID" value="VYS88269.1"/>
    <property type="molecule type" value="Genomic_DNA"/>
</dbReference>
<sequence>MKASFIRTCCGVLALFLGASTLSGCGFSSVMRLSVGACVQIPTSTSAYSLETVSCSSPHQAEVFALPTVGGSEFPEAAQLESEARRACEKDFTPYVGSSAEDSALDLIWMTPSRESWKRGDRQIVCLAAANGDQTLRGSVRDSAY</sequence>
<proteinExistence type="predicted"/>
<dbReference type="AlphaFoldDB" id="A0A6N2S5T9"/>
<dbReference type="Pfam" id="PF13845">
    <property type="entry name" value="Septum_form"/>
    <property type="match status" value="1"/>
</dbReference>
<evidence type="ECO:0000259" key="1">
    <source>
        <dbReference type="Pfam" id="PF13845"/>
    </source>
</evidence>
<dbReference type="PROSITE" id="PS51257">
    <property type="entry name" value="PROKAR_LIPOPROTEIN"/>
    <property type="match status" value="1"/>
</dbReference>
<reference evidence="2" key="1">
    <citation type="submission" date="2019-11" db="EMBL/GenBank/DDBJ databases">
        <authorList>
            <person name="Feng L."/>
        </authorList>
    </citation>
    <scope>NUCLEOTIDE SEQUENCE</scope>
    <source>
        <strain evidence="2">AodontolyticusLFYP35</strain>
    </source>
</reference>
<organism evidence="2">
    <name type="scientific">Schaalia odontolytica</name>
    <dbReference type="NCBI Taxonomy" id="1660"/>
    <lineage>
        <taxon>Bacteria</taxon>
        <taxon>Bacillati</taxon>
        <taxon>Actinomycetota</taxon>
        <taxon>Actinomycetes</taxon>
        <taxon>Actinomycetales</taxon>
        <taxon>Actinomycetaceae</taxon>
        <taxon>Schaalia</taxon>
    </lineage>
</organism>
<name>A0A6N2S5T9_9ACTO</name>
<gene>
    <name evidence="2" type="ORF">AOLFYP35_00690</name>
</gene>
<protein>
    <recommendedName>
        <fullName evidence="1">Septum formation-related domain-containing protein</fullName>
    </recommendedName>
</protein>
<accession>A0A6N2S5T9</accession>